<evidence type="ECO:0000313" key="3">
    <source>
        <dbReference type="Proteomes" id="UP000751190"/>
    </source>
</evidence>
<feature type="compositionally biased region" description="Acidic residues" evidence="1">
    <location>
        <begin position="295"/>
        <end position="306"/>
    </location>
</feature>
<feature type="compositionally biased region" description="Low complexity" evidence="1">
    <location>
        <begin position="604"/>
        <end position="619"/>
    </location>
</feature>
<evidence type="ECO:0000256" key="1">
    <source>
        <dbReference type="SAM" id="MobiDB-lite"/>
    </source>
</evidence>
<evidence type="ECO:0000313" key="2">
    <source>
        <dbReference type="EMBL" id="KAG8464359.1"/>
    </source>
</evidence>
<name>A0A8J5XPJ3_DIALT</name>
<comment type="caution">
    <text evidence="2">The sequence shown here is derived from an EMBL/GenBank/DDBJ whole genome shotgun (WGS) entry which is preliminary data.</text>
</comment>
<dbReference type="Proteomes" id="UP000751190">
    <property type="component" value="Unassembled WGS sequence"/>
</dbReference>
<feature type="compositionally biased region" description="Low complexity" evidence="1">
    <location>
        <begin position="216"/>
        <end position="228"/>
    </location>
</feature>
<feature type="compositionally biased region" description="Low complexity" evidence="1">
    <location>
        <begin position="21"/>
        <end position="31"/>
    </location>
</feature>
<sequence length="847" mass="83167">MPLPKPDLFGAGGPPAGGKAAGSLKGSKPAGGKPGGAAGSWNWAGDLGAGKKQDGWASAKKALSALGVKPATPGASQKSTALALHKPAKSSAVGGALGWGEEPTATAAKAAKGAMGKRAARAKAGGAGKAAAKGKHSALASDSSLSEASLDFTDSEDEEQAARRAAKTAAPAVKGPVLGASGPAAVGPLAPYAAAQASAPPYAAKQLGASAQSRIGTAPAHGPPHASGGAVGVGAGASADDAAAAAAATLAQRGSALPVSAAVEAHGRVLSIADLGGFSSSHSAEEVSVGGDGGDSAEEVSIDDNDSPVRAGWQAERGGFAGGAPSLAGPTASSVGERTNGPSSAVVSRAAVGQSEGAGGRTVGAAHALNAVGASTTRAEAVGRIMSFAELDLSDGASDAPQPSPRARAPPAADEAAAGVRANAALPVSRRPPAAGGDGGPALAGLALRAGGPIPEAAGRILMMDELDLSDTSDSASDVIGARAAGPLGGEAFGQRGGEVARARTVQPPSATASPVSRRGSSPQRAPRAAVAAAHARVLGGVRVLSVGDLPDLESGRVSLSPDSVSPDSNRSPVRSTSRGSKGSPQRVQAKAERARARSRGRSRSSSPSPDAGRGRSPGIHSARGIFPRRGSARGVSVAVQTVDAGARAHADLEAGADEAFAPPLPPPIALTRVLERERELLTALRERVKGSTAAPRTPLAAWPQPNVQPLREVPSAVHGWAAPLPARAPAEPIVRPIGGRSDGSATQSGPGPLGNLSDVPRAMAALVSALALAPSGARRAWPEVTTIDAERELAECEAGAVAVAAEAVRVRAQLHELNRLRASVAALNAPGPSSLGIRPSSLGHRF</sequence>
<feature type="region of interest" description="Disordered" evidence="1">
    <location>
        <begin position="123"/>
        <end position="180"/>
    </location>
</feature>
<feature type="compositionally biased region" description="Polar residues" evidence="1">
    <location>
        <begin position="331"/>
        <end position="346"/>
    </location>
</feature>
<feature type="compositionally biased region" description="Low complexity" evidence="1">
    <location>
        <begin position="558"/>
        <end position="569"/>
    </location>
</feature>
<gene>
    <name evidence="2" type="ORF">KFE25_003422</name>
</gene>
<dbReference type="EMBL" id="JAGTXO010000013">
    <property type="protein sequence ID" value="KAG8464359.1"/>
    <property type="molecule type" value="Genomic_DNA"/>
</dbReference>
<feature type="compositionally biased region" description="Low complexity" evidence="1">
    <location>
        <begin position="405"/>
        <end position="418"/>
    </location>
</feature>
<keyword evidence="3" id="KW-1185">Reference proteome</keyword>
<feature type="compositionally biased region" description="Low complexity" evidence="1">
    <location>
        <begin position="167"/>
        <end position="180"/>
    </location>
</feature>
<reference evidence="2" key="1">
    <citation type="submission" date="2021-05" db="EMBL/GenBank/DDBJ databases">
        <title>The genome of the haptophyte Pavlova lutheri (Diacronema luteri, Pavlovales) - a model for lipid biosynthesis in eukaryotic algae.</title>
        <authorList>
            <person name="Hulatt C.J."/>
            <person name="Posewitz M.C."/>
        </authorList>
    </citation>
    <scope>NUCLEOTIDE SEQUENCE</scope>
    <source>
        <strain evidence="2">NIVA-4/92</strain>
    </source>
</reference>
<proteinExistence type="predicted"/>
<feature type="compositionally biased region" description="Gly residues" evidence="1">
    <location>
        <begin position="10"/>
        <end position="20"/>
    </location>
</feature>
<organism evidence="2 3">
    <name type="scientific">Diacronema lutheri</name>
    <name type="common">Unicellular marine alga</name>
    <name type="synonym">Monochrysis lutheri</name>
    <dbReference type="NCBI Taxonomy" id="2081491"/>
    <lineage>
        <taxon>Eukaryota</taxon>
        <taxon>Haptista</taxon>
        <taxon>Haptophyta</taxon>
        <taxon>Pavlovophyceae</taxon>
        <taxon>Pavlovales</taxon>
        <taxon>Pavlovaceae</taxon>
        <taxon>Diacronema</taxon>
    </lineage>
</organism>
<feature type="region of interest" description="Disordered" evidence="1">
    <location>
        <begin position="281"/>
        <end position="361"/>
    </location>
</feature>
<feature type="region of interest" description="Disordered" evidence="1">
    <location>
        <begin position="201"/>
        <end position="235"/>
    </location>
</feature>
<feature type="region of interest" description="Disordered" evidence="1">
    <location>
        <begin position="552"/>
        <end position="634"/>
    </location>
</feature>
<dbReference type="AlphaFoldDB" id="A0A8J5XPJ3"/>
<feature type="region of interest" description="Disordered" evidence="1">
    <location>
        <begin position="1"/>
        <end position="55"/>
    </location>
</feature>
<feature type="compositionally biased region" description="Polar residues" evidence="1">
    <location>
        <begin position="570"/>
        <end position="587"/>
    </location>
</feature>
<feature type="compositionally biased region" description="Polar residues" evidence="1">
    <location>
        <begin position="507"/>
        <end position="524"/>
    </location>
</feature>
<feature type="region of interest" description="Disordered" evidence="1">
    <location>
        <begin position="394"/>
        <end position="418"/>
    </location>
</feature>
<feature type="region of interest" description="Disordered" evidence="1">
    <location>
        <begin position="68"/>
        <end position="99"/>
    </location>
</feature>
<protein>
    <submittedName>
        <fullName evidence="2">Uncharacterized protein</fullName>
    </submittedName>
</protein>
<accession>A0A8J5XPJ3</accession>
<feature type="region of interest" description="Disordered" evidence="1">
    <location>
        <begin position="489"/>
        <end position="529"/>
    </location>
</feature>
<feature type="compositionally biased region" description="Low complexity" evidence="1">
    <location>
        <begin position="137"/>
        <end position="151"/>
    </location>
</feature>